<keyword evidence="3" id="KW-1185">Reference proteome</keyword>
<feature type="domain" description="Glycosyltransferase 2-like" evidence="1">
    <location>
        <begin position="22"/>
        <end position="156"/>
    </location>
</feature>
<dbReference type="NCBIfam" id="NF038302">
    <property type="entry name" value="EPS_HpsE"/>
    <property type="match status" value="1"/>
</dbReference>
<accession>A0A433V034</accession>
<dbReference type="Gene3D" id="3.90.550.10">
    <property type="entry name" value="Spore Coat Polysaccharide Biosynthesis Protein SpsA, Chain A"/>
    <property type="match status" value="1"/>
</dbReference>
<reference evidence="2 3" key="1">
    <citation type="journal article" date="2019" name="Genome Biol. Evol.">
        <title>Day and night: Metabolic profiles and evolutionary relationships of six axenic non-marine cyanobacteria.</title>
        <authorList>
            <person name="Will S.E."/>
            <person name="Henke P."/>
            <person name="Boedeker C."/>
            <person name="Huang S."/>
            <person name="Brinkmann H."/>
            <person name="Rohde M."/>
            <person name="Jarek M."/>
            <person name="Friedl T."/>
            <person name="Seufert S."/>
            <person name="Schumacher M."/>
            <person name="Overmann J."/>
            <person name="Neumann-Schaal M."/>
            <person name="Petersen J."/>
        </authorList>
    </citation>
    <scope>NUCLEOTIDE SEQUENCE [LARGE SCALE GENOMIC DNA]</scope>
    <source>
        <strain evidence="2 3">SAG 1403-4b</strain>
    </source>
</reference>
<dbReference type="AlphaFoldDB" id="A0A433V034"/>
<comment type="caution">
    <text evidence="2">The sequence shown here is derived from an EMBL/GenBank/DDBJ whole genome shotgun (WGS) entry which is preliminary data.</text>
</comment>
<dbReference type="SUPFAM" id="SSF53448">
    <property type="entry name" value="Nucleotide-diphospho-sugar transferases"/>
    <property type="match status" value="1"/>
</dbReference>
<dbReference type="Proteomes" id="UP000276103">
    <property type="component" value="Unassembled WGS sequence"/>
</dbReference>
<name>A0A433V034_ANAVA</name>
<evidence type="ECO:0000313" key="3">
    <source>
        <dbReference type="Proteomes" id="UP000276103"/>
    </source>
</evidence>
<evidence type="ECO:0000313" key="2">
    <source>
        <dbReference type="EMBL" id="RUS99443.1"/>
    </source>
</evidence>
<dbReference type="PANTHER" id="PTHR22916:SF3">
    <property type="entry name" value="UDP-GLCNAC:BETAGAL BETA-1,3-N-ACETYLGLUCOSAMINYLTRANSFERASE-LIKE PROTEIN 1"/>
    <property type="match status" value="1"/>
</dbReference>
<dbReference type="RefSeq" id="WP_127051654.1">
    <property type="nucleotide sequence ID" value="NZ_RSCM01000001.1"/>
</dbReference>
<gene>
    <name evidence="2" type="ORF">DSM107003_00270</name>
</gene>
<dbReference type="EMBL" id="RSCM01000001">
    <property type="protein sequence ID" value="RUS99443.1"/>
    <property type="molecule type" value="Genomic_DNA"/>
</dbReference>
<dbReference type="GO" id="GO:0016758">
    <property type="term" value="F:hexosyltransferase activity"/>
    <property type="evidence" value="ECO:0007669"/>
    <property type="project" value="UniProtKB-ARBA"/>
</dbReference>
<dbReference type="PANTHER" id="PTHR22916">
    <property type="entry name" value="GLYCOSYLTRANSFERASE"/>
    <property type="match status" value="1"/>
</dbReference>
<dbReference type="InterPro" id="IPR001173">
    <property type="entry name" value="Glyco_trans_2-like"/>
</dbReference>
<dbReference type="InterPro" id="IPR029044">
    <property type="entry name" value="Nucleotide-diphossugar_trans"/>
</dbReference>
<protein>
    <recommendedName>
        <fullName evidence="1">Glycosyltransferase 2-like domain-containing protein</fullName>
    </recommendedName>
</protein>
<proteinExistence type="predicted"/>
<sequence length="343" mass="39797">MTKKSKEIEVHLQQPNRLIDFSVAIRTYNGEKCLPDLLEQLRSQINPENIVWEIVIVDNNSTDNTAKIIQEYQSNWTENCSINYYFESRQGASFARIRAMQEAKSPLVGFLDDDNIPAPDWVASAYTFGQANPQAGAYGSRIHGDFEVQPPENFERIAGFFPIIEREEQICFNHGLSNRLGLFPPGAGLVIRKSAWDKNVPECLQLQGPIGDSLAAKGEDIEALSYIKKAGWEIWYNPAMEIYHQIPKTRFERDYILKFFRGVGLSRYWTRILKHEPWQRQFMIPVYIVNDFHKLILHRSKYHNVIATDVVAAGERELLLYSLLSPFYFWKNWIVKKCFDNKP</sequence>
<dbReference type="Pfam" id="PF00535">
    <property type="entry name" value="Glycos_transf_2"/>
    <property type="match status" value="1"/>
</dbReference>
<evidence type="ECO:0000259" key="1">
    <source>
        <dbReference type="Pfam" id="PF00535"/>
    </source>
</evidence>
<dbReference type="OrthoDB" id="468448at2"/>
<organism evidence="2 3">
    <name type="scientific">Trichormus variabilis SAG 1403-4b</name>
    <dbReference type="NCBI Taxonomy" id="447716"/>
    <lineage>
        <taxon>Bacteria</taxon>
        <taxon>Bacillati</taxon>
        <taxon>Cyanobacteriota</taxon>
        <taxon>Cyanophyceae</taxon>
        <taxon>Nostocales</taxon>
        <taxon>Nostocaceae</taxon>
        <taxon>Trichormus</taxon>
    </lineage>
</organism>
<dbReference type="CDD" id="cd00761">
    <property type="entry name" value="Glyco_tranf_GTA_type"/>
    <property type="match status" value="1"/>
</dbReference>